<evidence type="ECO:0000313" key="2">
    <source>
        <dbReference type="EnsemblFungi" id="EJT75467"/>
    </source>
</evidence>
<organism evidence="1">
    <name type="scientific">Gaeumannomyces tritici (strain R3-111a-1)</name>
    <name type="common">Wheat and barley take-all root rot fungus</name>
    <name type="synonym">Gaeumannomyces graminis var. tritici</name>
    <dbReference type="NCBI Taxonomy" id="644352"/>
    <lineage>
        <taxon>Eukaryota</taxon>
        <taxon>Fungi</taxon>
        <taxon>Dikarya</taxon>
        <taxon>Ascomycota</taxon>
        <taxon>Pezizomycotina</taxon>
        <taxon>Sordariomycetes</taxon>
        <taxon>Sordariomycetidae</taxon>
        <taxon>Magnaporthales</taxon>
        <taxon>Magnaporthaceae</taxon>
        <taxon>Gaeumannomyces</taxon>
    </lineage>
</organism>
<name>J3NVT8_GAET3</name>
<dbReference type="VEuPathDB" id="FungiDB:GGTG_05400"/>
<gene>
    <name evidence="2" type="primary">20345858</name>
    <name evidence="1" type="ORF">GGTG_05400</name>
</gene>
<reference evidence="1" key="3">
    <citation type="submission" date="2010-09" db="EMBL/GenBank/DDBJ databases">
        <title>Annotation of Gaeumannomyces graminis var. tritici R3-111a-1.</title>
        <authorList>
            <consortium name="The Broad Institute Genome Sequencing Platform"/>
            <person name="Ma L.-J."/>
            <person name="Dead R."/>
            <person name="Young S.K."/>
            <person name="Zeng Q."/>
            <person name="Gargeya S."/>
            <person name="Fitzgerald M."/>
            <person name="Haas B."/>
            <person name="Abouelleil A."/>
            <person name="Alvarado L."/>
            <person name="Arachchi H.M."/>
            <person name="Berlin A."/>
            <person name="Brown A."/>
            <person name="Chapman S.B."/>
            <person name="Chen Z."/>
            <person name="Dunbar C."/>
            <person name="Freedman E."/>
            <person name="Gearin G."/>
            <person name="Gellesch M."/>
            <person name="Goldberg J."/>
            <person name="Griggs A."/>
            <person name="Gujja S."/>
            <person name="Heiman D."/>
            <person name="Howarth C."/>
            <person name="Larson L."/>
            <person name="Lui A."/>
            <person name="MacDonald P.J.P."/>
            <person name="Mehta T."/>
            <person name="Montmayeur A."/>
            <person name="Murphy C."/>
            <person name="Neiman D."/>
            <person name="Pearson M."/>
            <person name="Priest M."/>
            <person name="Roberts A."/>
            <person name="Saif S."/>
            <person name="Shea T."/>
            <person name="Shenoy N."/>
            <person name="Sisk P."/>
            <person name="Stolte C."/>
            <person name="Sykes S."/>
            <person name="Yandava C."/>
            <person name="Wortman J."/>
            <person name="Nusbaum C."/>
            <person name="Birren B."/>
        </authorList>
    </citation>
    <scope>NUCLEOTIDE SEQUENCE</scope>
    <source>
        <strain evidence="1">R3-111a-1</strain>
    </source>
</reference>
<sequence length="128" mass="14401">MFLRTYTAPSTSQLPRQISPPAEHKALVYLVDMPHGRIPLPYTSVHESRLAQVRHRQELPRQKRRVAWQRGTGDLASHAVSLGNIGFTLRWEGPPGALEYGLGTRHRAPRVQRVQRVRLVGALAPMAV</sequence>
<dbReference type="GeneID" id="20345858"/>
<dbReference type="EMBL" id="GL385397">
    <property type="protein sequence ID" value="EJT75467.1"/>
    <property type="molecule type" value="Genomic_DNA"/>
</dbReference>
<keyword evidence="3" id="KW-1185">Reference proteome</keyword>
<reference evidence="2" key="5">
    <citation type="submission" date="2018-04" db="UniProtKB">
        <authorList>
            <consortium name="EnsemblFungi"/>
        </authorList>
    </citation>
    <scope>IDENTIFICATION</scope>
    <source>
        <strain evidence="2">R3-111a-1</strain>
    </source>
</reference>
<protein>
    <submittedName>
        <fullName evidence="1 2">Uncharacterized protein</fullName>
    </submittedName>
</protein>
<reference evidence="2" key="4">
    <citation type="journal article" date="2015" name="G3 (Bethesda)">
        <title>Genome sequences of three phytopathogenic species of the Magnaporthaceae family of fungi.</title>
        <authorList>
            <person name="Okagaki L.H."/>
            <person name="Nunes C.C."/>
            <person name="Sailsbery J."/>
            <person name="Clay B."/>
            <person name="Brown D."/>
            <person name="John T."/>
            <person name="Oh Y."/>
            <person name="Young N."/>
            <person name="Fitzgerald M."/>
            <person name="Haas B.J."/>
            <person name="Zeng Q."/>
            <person name="Young S."/>
            <person name="Adiconis X."/>
            <person name="Fan L."/>
            <person name="Levin J.Z."/>
            <person name="Mitchell T.K."/>
            <person name="Okubara P.A."/>
            <person name="Farman M.L."/>
            <person name="Kohn L.M."/>
            <person name="Birren B."/>
            <person name="Ma L.-J."/>
            <person name="Dean R.A."/>
        </authorList>
    </citation>
    <scope>NUCLEOTIDE SEQUENCE</scope>
    <source>
        <strain evidence="2">R3-111a-1</strain>
    </source>
</reference>
<evidence type="ECO:0000313" key="1">
    <source>
        <dbReference type="EMBL" id="EJT75467.1"/>
    </source>
</evidence>
<dbReference type="Proteomes" id="UP000006039">
    <property type="component" value="Unassembled WGS sequence"/>
</dbReference>
<dbReference type="HOGENOM" id="CLU_1959725_0_0_1"/>
<accession>J3NVT8</accession>
<dbReference type="AlphaFoldDB" id="J3NVT8"/>
<evidence type="ECO:0000313" key="3">
    <source>
        <dbReference type="Proteomes" id="UP000006039"/>
    </source>
</evidence>
<dbReference type="RefSeq" id="XP_009221467.1">
    <property type="nucleotide sequence ID" value="XM_009223203.1"/>
</dbReference>
<proteinExistence type="predicted"/>
<reference evidence="1" key="2">
    <citation type="submission" date="2010-07" db="EMBL/GenBank/DDBJ databases">
        <authorList>
            <consortium name="The Broad Institute Genome Sequencing Platform"/>
            <consortium name="Broad Institute Genome Sequencing Center for Infectious Disease"/>
            <person name="Ma L.-J."/>
            <person name="Dead R."/>
            <person name="Young S."/>
            <person name="Zeng Q."/>
            <person name="Koehrsen M."/>
            <person name="Alvarado L."/>
            <person name="Berlin A."/>
            <person name="Chapman S.B."/>
            <person name="Chen Z."/>
            <person name="Freedman E."/>
            <person name="Gellesch M."/>
            <person name="Goldberg J."/>
            <person name="Griggs A."/>
            <person name="Gujja S."/>
            <person name="Heilman E.R."/>
            <person name="Heiman D."/>
            <person name="Hepburn T."/>
            <person name="Howarth C."/>
            <person name="Jen D."/>
            <person name="Larson L."/>
            <person name="Mehta T."/>
            <person name="Neiman D."/>
            <person name="Pearson M."/>
            <person name="Roberts A."/>
            <person name="Saif S."/>
            <person name="Shea T."/>
            <person name="Shenoy N."/>
            <person name="Sisk P."/>
            <person name="Stolte C."/>
            <person name="Sykes S."/>
            <person name="Walk T."/>
            <person name="White J."/>
            <person name="Yandava C."/>
            <person name="Haas B."/>
            <person name="Nusbaum C."/>
            <person name="Birren B."/>
        </authorList>
    </citation>
    <scope>NUCLEOTIDE SEQUENCE</scope>
    <source>
        <strain evidence="1">R3-111a-1</strain>
    </source>
</reference>
<dbReference type="EnsemblFungi" id="EJT75467">
    <property type="protein sequence ID" value="EJT75467"/>
    <property type="gene ID" value="GGTG_05400"/>
</dbReference>
<reference evidence="3" key="1">
    <citation type="submission" date="2010-07" db="EMBL/GenBank/DDBJ databases">
        <title>The genome sequence of Gaeumannomyces graminis var. tritici strain R3-111a-1.</title>
        <authorList>
            <consortium name="The Broad Institute Genome Sequencing Platform"/>
            <person name="Ma L.-J."/>
            <person name="Dead R."/>
            <person name="Young S."/>
            <person name="Zeng Q."/>
            <person name="Koehrsen M."/>
            <person name="Alvarado L."/>
            <person name="Berlin A."/>
            <person name="Chapman S.B."/>
            <person name="Chen Z."/>
            <person name="Freedman E."/>
            <person name="Gellesch M."/>
            <person name="Goldberg J."/>
            <person name="Griggs A."/>
            <person name="Gujja S."/>
            <person name="Heilman E.R."/>
            <person name="Heiman D."/>
            <person name="Hepburn T."/>
            <person name="Howarth C."/>
            <person name="Jen D."/>
            <person name="Larson L."/>
            <person name="Mehta T."/>
            <person name="Neiman D."/>
            <person name="Pearson M."/>
            <person name="Roberts A."/>
            <person name="Saif S."/>
            <person name="Shea T."/>
            <person name="Shenoy N."/>
            <person name="Sisk P."/>
            <person name="Stolte C."/>
            <person name="Sykes S."/>
            <person name="Walk T."/>
            <person name="White J."/>
            <person name="Yandava C."/>
            <person name="Haas B."/>
            <person name="Nusbaum C."/>
            <person name="Birren B."/>
        </authorList>
    </citation>
    <scope>NUCLEOTIDE SEQUENCE [LARGE SCALE GENOMIC DNA]</scope>
    <source>
        <strain evidence="3">R3-111a-1</strain>
    </source>
</reference>